<keyword evidence="5 6" id="KW-0472">Membrane</keyword>
<keyword evidence="2 6" id="KW-1003">Cell membrane</keyword>
<feature type="transmembrane region" description="Helical" evidence="6">
    <location>
        <begin position="67"/>
        <end position="100"/>
    </location>
</feature>
<feature type="transmembrane region" description="Helical" evidence="6">
    <location>
        <begin position="6"/>
        <end position="22"/>
    </location>
</feature>
<evidence type="ECO:0000256" key="1">
    <source>
        <dbReference type="ARBA" id="ARBA00004651"/>
    </source>
</evidence>
<evidence type="ECO:0000256" key="6">
    <source>
        <dbReference type="RuleBase" id="RU366058"/>
    </source>
</evidence>
<feature type="transmembrane region" description="Helical" evidence="6">
    <location>
        <begin position="43"/>
        <end position="61"/>
    </location>
</feature>
<dbReference type="AlphaFoldDB" id="A0A1T4X2G4"/>
<dbReference type="GO" id="GO:0005886">
    <property type="term" value="C:plasma membrane"/>
    <property type="evidence" value="ECO:0007669"/>
    <property type="project" value="UniProtKB-SubCell"/>
</dbReference>
<reference evidence="9" key="1">
    <citation type="submission" date="2017-02" db="EMBL/GenBank/DDBJ databases">
        <authorList>
            <person name="Varghese N."/>
            <person name="Submissions S."/>
        </authorList>
    </citation>
    <scope>NUCLEOTIDE SEQUENCE [LARGE SCALE GENOMIC DNA]</scope>
    <source>
        <strain evidence="9">USBA 833</strain>
    </source>
</reference>
<sequence length="213" mass="23425">MKKSRIPALLFLIILIGVVIYFRRDIAAVTKNPQLFRDFIKSYGNFAIPIYLLLSSIRSVFLLPAGVFAIASGITFGVFLGSILTCIGVTLSGILAFFISRIAGKSFAVKLFGDKIKTVENKIKNKGALYIAALRMVPIFPFDAISYVSGFSNIKLTSFIFGTFIGSVPGAFVYTYLGSNIVNIHSKQFILSLCLVIIISLIPLLYKYVLKRG</sequence>
<accession>A0A1T4X2G4</accession>
<feature type="transmembrane region" description="Helical" evidence="6">
    <location>
        <begin position="156"/>
        <end position="177"/>
    </location>
</feature>
<comment type="similarity">
    <text evidence="6">Belongs to the TVP38/TMEM64 family.</text>
</comment>
<feature type="transmembrane region" description="Helical" evidence="6">
    <location>
        <begin position="189"/>
        <end position="209"/>
    </location>
</feature>
<organism evidence="8 9">
    <name type="scientific">Caloramator quimbayensis</name>
    <dbReference type="NCBI Taxonomy" id="1147123"/>
    <lineage>
        <taxon>Bacteria</taxon>
        <taxon>Bacillati</taxon>
        <taxon>Bacillota</taxon>
        <taxon>Clostridia</taxon>
        <taxon>Eubacteriales</taxon>
        <taxon>Clostridiaceae</taxon>
        <taxon>Caloramator</taxon>
    </lineage>
</organism>
<dbReference type="InterPro" id="IPR015414">
    <property type="entry name" value="TMEM64"/>
</dbReference>
<evidence type="ECO:0000256" key="3">
    <source>
        <dbReference type="ARBA" id="ARBA00022692"/>
    </source>
</evidence>
<evidence type="ECO:0000256" key="5">
    <source>
        <dbReference type="ARBA" id="ARBA00023136"/>
    </source>
</evidence>
<dbReference type="PANTHER" id="PTHR12677">
    <property type="entry name" value="GOLGI APPARATUS MEMBRANE PROTEIN TVP38-RELATED"/>
    <property type="match status" value="1"/>
</dbReference>
<evidence type="ECO:0000259" key="7">
    <source>
        <dbReference type="Pfam" id="PF09335"/>
    </source>
</evidence>
<keyword evidence="4 6" id="KW-1133">Transmembrane helix</keyword>
<proteinExistence type="inferred from homology"/>
<dbReference type="STRING" id="1147123.SAMN05443428_105165"/>
<dbReference type="InterPro" id="IPR032816">
    <property type="entry name" value="VTT_dom"/>
</dbReference>
<keyword evidence="3 6" id="KW-0812">Transmembrane</keyword>
<comment type="subcellular location">
    <subcellularLocation>
        <location evidence="1 6">Cell membrane</location>
        <topology evidence="1 6">Multi-pass membrane protein</topology>
    </subcellularLocation>
</comment>
<name>A0A1T4X2G4_9CLOT</name>
<gene>
    <name evidence="8" type="ORF">SAMN05443428_105165</name>
</gene>
<evidence type="ECO:0000313" key="8">
    <source>
        <dbReference type="EMBL" id="SKA83772.1"/>
    </source>
</evidence>
<dbReference type="OrthoDB" id="9812980at2"/>
<dbReference type="Proteomes" id="UP000190105">
    <property type="component" value="Unassembled WGS sequence"/>
</dbReference>
<dbReference type="Pfam" id="PF09335">
    <property type="entry name" value="VTT_dom"/>
    <property type="match status" value="1"/>
</dbReference>
<protein>
    <recommendedName>
        <fullName evidence="6">TVP38/TMEM64 family membrane protein</fullName>
    </recommendedName>
</protein>
<dbReference type="RefSeq" id="WP_078695977.1">
    <property type="nucleotide sequence ID" value="NZ_FUYH01000005.1"/>
</dbReference>
<dbReference type="PANTHER" id="PTHR12677:SF59">
    <property type="entry name" value="GOLGI APPARATUS MEMBRANE PROTEIN TVP38-RELATED"/>
    <property type="match status" value="1"/>
</dbReference>
<dbReference type="EMBL" id="FUYH01000005">
    <property type="protein sequence ID" value="SKA83772.1"/>
    <property type="molecule type" value="Genomic_DNA"/>
</dbReference>
<feature type="domain" description="VTT" evidence="7">
    <location>
        <begin position="63"/>
        <end position="179"/>
    </location>
</feature>
<keyword evidence="9" id="KW-1185">Reference proteome</keyword>
<evidence type="ECO:0000313" key="9">
    <source>
        <dbReference type="Proteomes" id="UP000190105"/>
    </source>
</evidence>
<evidence type="ECO:0000256" key="2">
    <source>
        <dbReference type="ARBA" id="ARBA00022475"/>
    </source>
</evidence>
<evidence type="ECO:0000256" key="4">
    <source>
        <dbReference type="ARBA" id="ARBA00022989"/>
    </source>
</evidence>